<accession>A0A017T7G5</accession>
<keyword evidence="6" id="KW-1185">Reference proteome</keyword>
<evidence type="ECO:0000256" key="3">
    <source>
        <dbReference type="SAM" id="SignalP"/>
    </source>
</evidence>
<evidence type="ECO:0000313" key="5">
    <source>
        <dbReference type="EMBL" id="EYF04932.1"/>
    </source>
</evidence>
<proteinExistence type="predicted"/>
<dbReference type="AlphaFoldDB" id="A0A017T7G5"/>
<feature type="region of interest" description="Disordered" evidence="2">
    <location>
        <begin position="81"/>
        <end position="145"/>
    </location>
</feature>
<keyword evidence="1" id="KW-0175">Coiled coil</keyword>
<sequence>MRFRRSLLALLLPAALVFGTGCSGASMEKSASYASAPPSYGGGFGASAPQGYSFAAEESVSTGGMSSDAAAEAFEERRVAEVVTASRDESDSSPPAPAPPSEPRSEAAPPQKRGPEFPAPHAPPKPSTTPGTATAPGTGGPGESTEVAQVRRPMLIYVAGLWVVVDEPAKALAQLEAMTREMGGFLSKRDDASIILRIPVARFEEALAQVGKLGEIVRRDVSVEDVTEAFVDMEIRLKNLRAIRTRLERLLEKAASVAEAVAIERELARVSGEIESIEGKMKLLQERAAFSTLTVYVAARGREVVGSSAAQLPVPWLGQLGLGRLFSL</sequence>
<evidence type="ECO:0000313" key="6">
    <source>
        <dbReference type="Proteomes" id="UP000019678"/>
    </source>
</evidence>
<feature type="signal peptide" evidence="3">
    <location>
        <begin position="1"/>
        <end position="25"/>
    </location>
</feature>
<reference evidence="5 6" key="1">
    <citation type="submission" date="2013-05" db="EMBL/GenBank/DDBJ databases">
        <title>Genome assembly of Chondromyces apiculatus DSM 436.</title>
        <authorList>
            <person name="Sharma G."/>
            <person name="Khatri I."/>
            <person name="Kaur C."/>
            <person name="Mayilraj S."/>
            <person name="Subramanian S."/>
        </authorList>
    </citation>
    <scope>NUCLEOTIDE SEQUENCE [LARGE SCALE GENOMIC DNA]</scope>
    <source>
        <strain evidence="5 6">DSM 436</strain>
    </source>
</reference>
<comment type="caution">
    <text evidence="5">The sequence shown here is derived from an EMBL/GenBank/DDBJ whole genome shotgun (WGS) entry which is preliminary data.</text>
</comment>
<feature type="coiled-coil region" evidence="1">
    <location>
        <begin position="237"/>
        <end position="287"/>
    </location>
</feature>
<gene>
    <name evidence="5" type="ORF">CAP_3743</name>
</gene>
<dbReference type="PROSITE" id="PS51257">
    <property type="entry name" value="PROKAR_LIPOPROTEIN"/>
    <property type="match status" value="1"/>
</dbReference>
<evidence type="ECO:0000259" key="4">
    <source>
        <dbReference type="Pfam" id="PF14257"/>
    </source>
</evidence>
<dbReference type="EMBL" id="ASRX01000028">
    <property type="protein sequence ID" value="EYF04932.1"/>
    <property type="molecule type" value="Genomic_DNA"/>
</dbReference>
<dbReference type="STRING" id="1192034.CAP_3743"/>
<dbReference type="Proteomes" id="UP000019678">
    <property type="component" value="Unassembled WGS sequence"/>
</dbReference>
<feature type="chain" id="PRO_5001500286" description="DUF4349 domain-containing protein" evidence="3">
    <location>
        <begin position="26"/>
        <end position="328"/>
    </location>
</feature>
<dbReference type="OrthoDB" id="186919at2"/>
<feature type="domain" description="DUF4349" evidence="4">
    <location>
        <begin position="154"/>
        <end position="304"/>
    </location>
</feature>
<protein>
    <recommendedName>
        <fullName evidence="4">DUF4349 domain-containing protein</fullName>
    </recommendedName>
</protein>
<dbReference type="RefSeq" id="WP_044243272.1">
    <property type="nucleotide sequence ID" value="NZ_ASRX01000028.1"/>
</dbReference>
<evidence type="ECO:0000256" key="2">
    <source>
        <dbReference type="SAM" id="MobiDB-lite"/>
    </source>
</evidence>
<organism evidence="5 6">
    <name type="scientific">Chondromyces apiculatus DSM 436</name>
    <dbReference type="NCBI Taxonomy" id="1192034"/>
    <lineage>
        <taxon>Bacteria</taxon>
        <taxon>Pseudomonadati</taxon>
        <taxon>Myxococcota</taxon>
        <taxon>Polyangia</taxon>
        <taxon>Polyangiales</taxon>
        <taxon>Polyangiaceae</taxon>
        <taxon>Chondromyces</taxon>
    </lineage>
</organism>
<evidence type="ECO:0000256" key="1">
    <source>
        <dbReference type="SAM" id="Coils"/>
    </source>
</evidence>
<dbReference type="InterPro" id="IPR025645">
    <property type="entry name" value="DUF4349"/>
</dbReference>
<keyword evidence="3" id="KW-0732">Signal</keyword>
<dbReference type="Pfam" id="PF14257">
    <property type="entry name" value="DUF4349"/>
    <property type="match status" value="1"/>
</dbReference>
<feature type="compositionally biased region" description="Basic and acidic residues" evidence="2">
    <location>
        <begin position="81"/>
        <end position="90"/>
    </location>
</feature>
<name>A0A017T7G5_9BACT</name>
<dbReference type="eggNOG" id="COG1196">
    <property type="taxonomic scope" value="Bacteria"/>
</dbReference>
<feature type="compositionally biased region" description="Pro residues" evidence="2">
    <location>
        <begin position="117"/>
        <end position="127"/>
    </location>
</feature>